<dbReference type="Gene3D" id="3.60.15.10">
    <property type="entry name" value="Ribonuclease Z/Hydroxyacylglutathione hydrolase-like"/>
    <property type="match status" value="1"/>
</dbReference>
<dbReference type="PIRSF" id="PIRSF005243">
    <property type="entry name" value="ROO"/>
    <property type="match status" value="1"/>
</dbReference>
<reference evidence="2 3" key="1">
    <citation type="journal article" date="2018" name="PLoS ONE">
        <title>The draft genome of Kipferlia bialata reveals reductive genome evolution in fornicate parasites.</title>
        <authorList>
            <person name="Tanifuji G."/>
            <person name="Takabayashi S."/>
            <person name="Kume K."/>
            <person name="Takagi M."/>
            <person name="Nakayama T."/>
            <person name="Kamikawa R."/>
            <person name="Inagaki Y."/>
            <person name="Hashimoto T."/>
        </authorList>
    </citation>
    <scope>NUCLEOTIDE SEQUENCE [LARGE SCALE GENOMIC DNA]</scope>
    <source>
        <strain evidence="2">NY0173</strain>
    </source>
</reference>
<dbReference type="PANTHER" id="PTHR43717:SF1">
    <property type="entry name" value="ANAEROBIC NITRIC OXIDE REDUCTASE FLAVORUBREDOXIN"/>
    <property type="match status" value="1"/>
</dbReference>
<dbReference type="Gene3D" id="3.40.50.360">
    <property type="match status" value="1"/>
</dbReference>
<dbReference type="InterPro" id="IPR001279">
    <property type="entry name" value="Metallo-B-lactamas"/>
</dbReference>
<evidence type="ECO:0000259" key="1">
    <source>
        <dbReference type="PROSITE" id="PS50902"/>
    </source>
</evidence>
<protein>
    <submittedName>
        <fullName evidence="2">Rubredoxin-oxygen oxidoreductase</fullName>
    </submittedName>
</protein>
<gene>
    <name evidence="2" type="ORF">KIPB_002915</name>
</gene>
<proteinExistence type="predicted"/>
<accession>A0A9K3CT20</accession>
<dbReference type="InterPro" id="IPR016440">
    <property type="entry name" value="Rubredoxin-O_OxRdtase"/>
</dbReference>
<dbReference type="SUPFAM" id="SSF52218">
    <property type="entry name" value="Flavoproteins"/>
    <property type="match status" value="1"/>
</dbReference>
<dbReference type="InterPro" id="IPR036866">
    <property type="entry name" value="RibonucZ/Hydroxyglut_hydro"/>
</dbReference>
<dbReference type="SUPFAM" id="SSF56281">
    <property type="entry name" value="Metallo-hydrolase/oxidoreductase"/>
    <property type="match status" value="1"/>
</dbReference>
<dbReference type="PROSITE" id="PS00201">
    <property type="entry name" value="FLAVODOXIN"/>
    <property type="match status" value="1"/>
</dbReference>
<evidence type="ECO:0000313" key="3">
    <source>
        <dbReference type="Proteomes" id="UP000265618"/>
    </source>
</evidence>
<dbReference type="GO" id="GO:0010181">
    <property type="term" value="F:FMN binding"/>
    <property type="evidence" value="ECO:0007669"/>
    <property type="project" value="InterPro"/>
</dbReference>
<organism evidence="2 3">
    <name type="scientific">Kipferlia bialata</name>
    <dbReference type="NCBI Taxonomy" id="797122"/>
    <lineage>
        <taxon>Eukaryota</taxon>
        <taxon>Metamonada</taxon>
        <taxon>Carpediemonas-like organisms</taxon>
        <taxon>Kipferlia</taxon>
    </lineage>
</organism>
<name>A0A9K3CT20_9EUKA</name>
<dbReference type="PROSITE" id="PS50902">
    <property type="entry name" value="FLAVODOXIN_LIKE"/>
    <property type="match status" value="1"/>
</dbReference>
<dbReference type="EMBL" id="BDIP01000522">
    <property type="protein sequence ID" value="GIQ81878.1"/>
    <property type="molecule type" value="Genomic_DNA"/>
</dbReference>
<comment type="caution">
    <text evidence="2">The sequence shown here is derived from an EMBL/GenBank/DDBJ whole genome shotgun (WGS) entry which is preliminary data.</text>
</comment>
<dbReference type="CDD" id="cd07709">
    <property type="entry name" value="flavodiiron_proteins_MBL-fold"/>
    <property type="match status" value="1"/>
</dbReference>
<dbReference type="GO" id="GO:0016491">
    <property type="term" value="F:oxidoreductase activity"/>
    <property type="evidence" value="ECO:0007669"/>
    <property type="project" value="InterPro"/>
</dbReference>
<dbReference type="PANTHER" id="PTHR43717">
    <property type="entry name" value="ANAEROBIC NITRIC OXIDE REDUCTASE FLAVORUBREDOXIN"/>
    <property type="match status" value="1"/>
</dbReference>
<dbReference type="GO" id="GO:0046872">
    <property type="term" value="F:metal ion binding"/>
    <property type="evidence" value="ECO:0007669"/>
    <property type="project" value="InterPro"/>
</dbReference>
<evidence type="ECO:0000313" key="2">
    <source>
        <dbReference type="EMBL" id="GIQ81878.1"/>
    </source>
</evidence>
<dbReference type="Pfam" id="PF19583">
    <property type="entry name" value="ODP"/>
    <property type="match status" value="1"/>
</dbReference>
<dbReference type="AlphaFoldDB" id="A0A9K3CT20"/>
<dbReference type="SMART" id="SM00849">
    <property type="entry name" value="Lactamase_B"/>
    <property type="match status" value="1"/>
</dbReference>
<dbReference type="Pfam" id="PF00258">
    <property type="entry name" value="Flavodoxin_1"/>
    <property type="match status" value="1"/>
</dbReference>
<dbReference type="InterPro" id="IPR045761">
    <property type="entry name" value="ODP_dom"/>
</dbReference>
<dbReference type="InterPro" id="IPR001226">
    <property type="entry name" value="Flavodoxin_CS"/>
</dbReference>
<dbReference type="InterPro" id="IPR008254">
    <property type="entry name" value="Flavodoxin/NO_synth"/>
</dbReference>
<dbReference type="OrthoDB" id="432169at2759"/>
<keyword evidence="3" id="KW-1185">Reference proteome</keyword>
<sequence length="422" mass="46597">MVFFVTRNTMATAVTQAKKVASLTGGGSLWWVGGQDWDARDWHGFQIEGTTYGAYLIESQGDCVLIDTVKASFADELLDRVRSVVKLEDVSRLLVLHSEPDHTSGVNHVLEHLPNAKVTCGKKTRQLMQAQYSLDRECQILEHDDTLTVGNATLKFGKVPMLHWPDSSYAYLMEDKVLFSNDAFGQHFCGDYPFCDQHDRSHVSREMNSYAANILTPFTGEKGTMNKGLTRVLATTGGEISTICPSHGVMFRTPEDVQMALERYTSYANQTQIRPKVLVLYDSMYGHTVTIARAIEEGVYSTGAEVKLMHTRHTATEAFDSACVAIGSPTLNMTVMPSVHSTLGYLKGLELLKNKPVAAFGCYGWSINNIKEMHKLLGDAKGEVLEDLAVKQLWAASGDTLASARDLGIELGKRALSKCKKE</sequence>
<dbReference type="Proteomes" id="UP000265618">
    <property type="component" value="Unassembled WGS sequence"/>
</dbReference>
<dbReference type="GO" id="GO:0009055">
    <property type="term" value="F:electron transfer activity"/>
    <property type="evidence" value="ECO:0007669"/>
    <property type="project" value="InterPro"/>
</dbReference>
<dbReference type="InterPro" id="IPR029039">
    <property type="entry name" value="Flavoprotein-like_sf"/>
</dbReference>
<feature type="domain" description="Flavodoxin-like" evidence="1">
    <location>
        <begin position="277"/>
        <end position="412"/>
    </location>
</feature>